<keyword evidence="3" id="KW-1185">Reference proteome</keyword>
<keyword evidence="1" id="KW-1133">Transmembrane helix</keyword>
<feature type="transmembrane region" description="Helical" evidence="1">
    <location>
        <begin position="463"/>
        <end position="483"/>
    </location>
</feature>
<dbReference type="RefSeq" id="WP_191166040.1">
    <property type="nucleotide sequence ID" value="NZ_JACWMX010000012.1"/>
</dbReference>
<proteinExistence type="predicted"/>
<keyword evidence="1" id="KW-0812">Transmembrane</keyword>
<keyword evidence="1" id="KW-0472">Membrane</keyword>
<feature type="transmembrane region" description="Helical" evidence="1">
    <location>
        <begin position="383"/>
        <end position="405"/>
    </location>
</feature>
<reference evidence="2" key="1">
    <citation type="submission" date="2020-09" db="EMBL/GenBank/DDBJ databases">
        <title>Novel species of Mucilaginibacter isolated from a glacier on the Tibetan Plateau.</title>
        <authorList>
            <person name="Liu Q."/>
            <person name="Xin Y.-H."/>
        </authorList>
    </citation>
    <scope>NUCLEOTIDE SEQUENCE</scope>
    <source>
        <strain evidence="2">ZB1P21</strain>
    </source>
</reference>
<dbReference type="Proteomes" id="UP000619078">
    <property type="component" value="Unassembled WGS sequence"/>
</dbReference>
<accession>A0A926NWL5</accession>
<sequence length="507" mass="58605">MNEATLPRLLSLFKHTNAFIIERFDELRIVLELAEVKNLNIDAIVPATAFLNARDTLLLSVIVDDGEPVDFYSGGDSSEFTSELESKFSILDDEAVSFTLRISKNIVDGVISIYNYQDFILYLNSLTIQAVYQEFSSYIQKAGFLIFEFQSTENTLKSNSIWFVDKGFTGTPEVADRQSKINKAKSSCHFNYLSKFVLNAEDFAVESQDLPELADFMNRLATILSIAYLFDITSLHGDTLEYRLNGYKSINGTVDLKLLETEPDHQYYKIYNWVYDSGNFTDKTGLARNIISLHLEQLNNLSLKGEPFTSIQSSYKVYEKQNIKQYIEIRNKISDQLLGFHDRANKIIETFASGFQKSAFALMTFYISAIILKVLSKDKLIEVFTIDAATLSTAFILCSIVYYFVLKWEVNAQKLRFENNYVDVKLRYTDLLDEQDINRILNNDHEFTSDLQFVDDKAKYYTIMWFVFLGIFFFTTWLLYFIYNPALLHEIRDWLTHYSSTPTAKKP</sequence>
<evidence type="ECO:0000313" key="2">
    <source>
        <dbReference type="EMBL" id="MBD1395415.1"/>
    </source>
</evidence>
<organism evidence="2 3">
    <name type="scientific">Mucilaginibacter glaciei</name>
    <dbReference type="NCBI Taxonomy" id="2772109"/>
    <lineage>
        <taxon>Bacteria</taxon>
        <taxon>Pseudomonadati</taxon>
        <taxon>Bacteroidota</taxon>
        <taxon>Sphingobacteriia</taxon>
        <taxon>Sphingobacteriales</taxon>
        <taxon>Sphingobacteriaceae</taxon>
        <taxon>Mucilaginibacter</taxon>
    </lineage>
</organism>
<protein>
    <submittedName>
        <fullName evidence="2">Uncharacterized protein</fullName>
    </submittedName>
</protein>
<gene>
    <name evidence="2" type="ORF">IDJ76_20095</name>
</gene>
<feature type="transmembrane region" description="Helical" evidence="1">
    <location>
        <begin position="358"/>
        <end position="376"/>
    </location>
</feature>
<name>A0A926NWL5_9SPHI</name>
<comment type="caution">
    <text evidence="2">The sequence shown here is derived from an EMBL/GenBank/DDBJ whole genome shotgun (WGS) entry which is preliminary data.</text>
</comment>
<dbReference type="AlphaFoldDB" id="A0A926NWL5"/>
<evidence type="ECO:0000256" key="1">
    <source>
        <dbReference type="SAM" id="Phobius"/>
    </source>
</evidence>
<dbReference type="EMBL" id="JACWMX010000012">
    <property type="protein sequence ID" value="MBD1395415.1"/>
    <property type="molecule type" value="Genomic_DNA"/>
</dbReference>
<evidence type="ECO:0000313" key="3">
    <source>
        <dbReference type="Proteomes" id="UP000619078"/>
    </source>
</evidence>